<dbReference type="InterPro" id="IPR036514">
    <property type="entry name" value="SGNH_hydro_sf"/>
</dbReference>
<gene>
    <name evidence="4" type="ORF">FYJ85_19885</name>
</gene>
<dbReference type="Gene3D" id="3.40.50.1110">
    <property type="entry name" value="SGNH hydrolase"/>
    <property type="match status" value="1"/>
</dbReference>
<dbReference type="InterPro" id="IPR013783">
    <property type="entry name" value="Ig-like_fold"/>
</dbReference>
<dbReference type="PANTHER" id="PTHR22901:SF0">
    <property type="entry name" value="SIALATE O-ACETYLESTERASE"/>
    <property type="match status" value="1"/>
</dbReference>
<dbReference type="SUPFAM" id="SSF52266">
    <property type="entry name" value="SGNH hydrolase"/>
    <property type="match status" value="1"/>
</dbReference>
<dbReference type="InterPro" id="IPR005181">
    <property type="entry name" value="SASA"/>
</dbReference>
<feature type="signal peptide" evidence="2">
    <location>
        <begin position="1"/>
        <end position="19"/>
    </location>
</feature>
<organism evidence="4 5">
    <name type="scientific">Victivallis lenta</name>
    <dbReference type="NCBI Taxonomy" id="2606640"/>
    <lineage>
        <taxon>Bacteria</taxon>
        <taxon>Pseudomonadati</taxon>
        <taxon>Lentisphaerota</taxon>
        <taxon>Lentisphaeria</taxon>
        <taxon>Victivallales</taxon>
        <taxon>Victivallaceae</taxon>
        <taxon>Victivallis</taxon>
    </lineage>
</organism>
<evidence type="ECO:0000313" key="5">
    <source>
        <dbReference type="Proteomes" id="UP000435649"/>
    </source>
</evidence>
<dbReference type="RefSeq" id="WP_154420501.1">
    <property type="nucleotide sequence ID" value="NZ_DBFCGB010000180.1"/>
</dbReference>
<proteinExistence type="predicted"/>
<dbReference type="GO" id="GO:0005975">
    <property type="term" value="P:carbohydrate metabolic process"/>
    <property type="evidence" value="ECO:0007669"/>
    <property type="project" value="TreeGrafter"/>
</dbReference>
<dbReference type="EMBL" id="VUNS01000033">
    <property type="protein sequence ID" value="MST99290.1"/>
    <property type="molecule type" value="Genomic_DNA"/>
</dbReference>
<dbReference type="Gene3D" id="2.60.40.10">
    <property type="entry name" value="Immunoglobulins"/>
    <property type="match status" value="1"/>
</dbReference>
<evidence type="ECO:0000256" key="1">
    <source>
        <dbReference type="ARBA" id="ARBA00022801"/>
    </source>
</evidence>
<feature type="chain" id="PRO_5033059645" evidence="2">
    <location>
        <begin position="20"/>
        <end position="475"/>
    </location>
</feature>
<evidence type="ECO:0000256" key="2">
    <source>
        <dbReference type="SAM" id="SignalP"/>
    </source>
</evidence>
<protein>
    <submittedName>
        <fullName evidence="4">Sialate O-acetylesterase</fullName>
    </submittedName>
</protein>
<dbReference type="PANTHER" id="PTHR22901">
    <property type="entry name" value="SIALATE O-ACETYLESTERASE"/>
    <property type="match status" value="1"/>
</dbReference>
<keyword evidence="1" id="KW-0378">Hydrolase</keyword>
<reference evidence="4 5" key="1">
    <citation type="submission" date="2019-08" db="EMBL/GenBank/DDBJ databases">
        <title>In-depth cultivation of the pig gut microbiome towards novel bacterial diversity and tailored functional studies.</title>
        <authorList>
            <person name="Wylensek D."/>
            <person name="Hitch T.C.A."/>
            <person name="Clavel T."/>
        </authorList>
    </citation>
    <scope>NUCLEOTIDE SEQUENCE [LARGE SCALE GENOMIC DNA]</scope>
    <source>
        <strain evidence="4 5">BBE-744-WT-12</strain>
    </source>
</reference>
<dbReference type="AlphaFoldDB" id="A0A844G5Y6"/>
<sequence>MKSSWMLAALAGAAFSLGAVETAPIFSDYMVLQRDTPIRVWGTGRPGEAVKVTFRETSLSATADRNGDWKVELPAAPASAEGAVLTVAGDNTLQFKDVLVGDIWLCVGQSNMQWGLKGITGAAEIVKAAENPEIRLYQVPCVWSRTPSRTLNAKWKLCTPETVGGFTAVGYLVGRDIQQAIKVPVGLINISWGGCRIEAMSARESFAGIPGLEETAATVEKQIADMNSKQDSELRKDKQRLPTVLYNAMVHPLTPFAVKGMLWYQGEDNHYEGAVYGDKLKALARTWRNAFANPTLPIYIVQLPPFNYHKTEVTRLPNFWAAQQRFAEGDRYAGFITATDCGVADDIHPRDKVPLARRLANLVLYLSYGIGDDTALVPQFYRATPQNGKLVVEFLHANGLRTRDGKPVSHLMLAGEDGVFHPAEGVIENDRLIVSSDKVANPVRLRFGWHNVANPNLVNSAGVPAAPFDTAVPVR</sequence>
<evidence type="ECO:0000313" key="4">
    <source>
        <dbReference type="EMBL" id="MST99290.1"/>
    </source>
</evidence>
<dbReference type="Pfam" id="PF03629">
    <property type="entry name" value="SASA"/>
    <property type="match status" value="1"/>
</dbReference>
<name>A0A844G5Y6_9BACT</name>
<feature type="domain" description="Sialate O-acetylesterase" evidence="3">
    <location>
        <begin position="101"/>
        <end position="349"/>
    </location>
</feature>
<keyword evidence="5" id="KW-1185">Reference proteome</keyword>
<dbReference type="GO" id="GO:0001681">
    <property type="term" value="F:sialate O-acetylesterase activity"/>
    <property type="evidence" value="ECO:0007669"/>
    <property type="project" value="InterPro"/>
</dbReference>
<keyword evidence="2" id="KW-0732">Signal</keyword>
<dbReference type="InterPro" id="IPR039329">
    <property type="entry name" value="SIAE"/>
</dbReference>
<evidence type="ECO:0000259" key="3">
    <source>
        <dbReference type="Pfam" id="PF03629"/>
    </source>
</evidence>
<dbReference type="Proteomes" id="UP000435649">
    <property type="component" value="Unassembled WGS sequence"/>
</dbReference>
<accession>A0A844G5Y6</accession>
<comment type="caution">
    <text evidence="4">The sequence shown here is derived from an EMBL/GenBank/DDBJ whole genome shotgun (WGS) entry which is preliminary data.</text>
</comment>